<evidence type="ECO:0000313" key="3">
    <source>
        <dbReference type="Proteomes" id="UP000823775"/>
    </source>
</evidence>
<evidence type="ECO:0000256" key="1">
    <source>
        <dbReference type="SAM" id="MobiDB-lite"/>
    </source>
</evidence>
<evidence type="ECO:0000313" key="2">
    <source>
        <dbReference type="EMBL" id="MCD7454146.1"/>
    </source>
</evidence>
<feature type="region of interest" description="Disordered" evidence="1">
    <location>
        <begin position="91"/>
        <end position="112"/>
    </location>
</feature>
<name>A0ABS8S518_DATST</name>
<reference evidence="2 3" key="1">
    <citation type="journal article" date="2021" name="BMC Genomics">
        <title>Datura genome reveals duplications of psychoactive alkaloid biosynthetic genes and high mutation rate following tissue culture.</title>
        <authorList>
            <person name="Rajewski A."/>
            <person name="Carter-House D."/>
            <person name="Stajich J."/>
            <person name="Litt A."/>
        </authorList>
    </citation>
    <scope>NUCLEOTIDE SEQUENCE [LARGE SCALE GENOMIC DNA]</scope>
    <source>
        <strain evidence="2">AR-01</strain>
    </source>
</reference>
<organism evidence="2 3">
    <name type="scientific">Datura stramonium</name>
    <name type="common">Jimsonweed</name>
    <name type="synonym">Common thornapple</name>
    <dbReference type="NCBI Taxonomy" id="4076"/>
    <lineage>
        <taxon>Eukaryota</taxon>
        <taxon>Viridiplantae</taxon>
        <taxon>Streptophyta</taxon>
        <taxon>Embryophyta</taxon>
        <taxon>Tracheophyta</taxon>
        <taxon>Spermatophyta</taxon>
        <taxon>Magnoliopsida</taxon>
        <taxon>eudicotyledons</taxon>
        <taxon>Gunneridae</taxon>
        <taxon>Pentapetalae</taxon>
        <taxon>asterids</taxon>
        <taxon>lamiids</taxon>
        <taxon>Solanales</taxon>
        <taxon>Solanaceae</taxon>
        <taxon>Solanoideae</taxon>
        <taxon>Datureae</taxon>
        <taxon>Datura</taxon>
    </lineage>
</organism>
<comment type="caution">
    <text evidence="2">The sequence shown here is derived from an EMBL/GenBank/DDBJ whole genome shotgun (WGS) entry which is preliminary data.</text>
</comment>
<keyword evidence="3" id="KW-1185">Reference proteome</keyword>
<dbReference type="EMBL" id="JACEIK010000287">
    <property type="protein sequence ID" value="MCD7454146.1"/>
    <property type="molecule type" value="Genomic_DNA"/>
</dbReference>
<accession>A0ABS8S518</accession>
<sequence>MGERVDTKFLPWERKLFLPLKILLSSQNSCLKWICYSESCPTMVNLDDFSSACYSDISTVMVVLLQRKSYHCCGTISFDLNLCIDAIQRDPYLDPSLGNEGTQDGQKKEENG</sequence>
<gene>
    <name evidence="2" type="ORF">HAX54_023628</name>
</gene>
<proteinExistence type="predicted"/>
<protein>
    <submittedName>
        <fullName evidence="2">Uncharacterized protein</fullName>
    </submittedName>
</protein>
<dbReference type="Proteomes" id="UP000823775">
    <property type="component" value="Unassembled WGS sequence"/>
</dbReference>